<reference evidence="2" key="1">
    <citation type="journal article" date="2022" name="bioRxiv">
        <title>Sequencing and chromosome-scale assembly of the giantPleurodeles waltlgenome.</title>
        <authorList>
            <person name="Brown T."/>
            <person name="Elewa A."/>
            <person name="Iarovenko S."/>
            <person name="Subramanian E."/>
            <person name="Araus A.J."/>
            <person name="Petzold A."/>
            <person name="Susuki M."/>
            <person name="Suzuki K.-i.T."/>
            <person name="Hayashi T."/>
            <person name="Toyoda A."/>
            <person name="Oliveira C."/>
            <person name="Osipova E."/>
            <person name="Leigh N.D."/>
            <person name="Simon A."/>
            <person name="Yun M.H."/>
        </authorList>
    </citation>
    <scope>NUCLEOTIDE SEQUENCE</scope>
    <source>
        <strain evidence="2">20211129_DDA</strain>
        <tissue evidence="2">Liver</tissue>
    </source>
</reference>
<accession>A0AAV7UHK0</accession>
<evidence type="ECO:0000256" key="1">
    <source>
        <dbReference type="SAM" id="MobiDB-lite"/>
    </source>
</evidence>
<dbReference type="EMBL" id="JANPWB010000005">
    <property type="protein sequence ID" value="KAJ1188512.1"/>
    <property type="molecule type" value="Genomic_DNA"/>
</dbReference>
<feature type="region of interest" description="Disordered" evidence="1">
    <location>
        <begin position="40"/>
        <end position="82"/>
    </location>
</feature>
<evidence type="ECO:0000313" key="2">
    <source>
        <dbReference type="EMBL" id="KAJ1188512.1"/>
    </source>
</evidence>
<gene>
    <name evidence="2" type="ORF">NDU88_005273</name>
</gene>
<dbReference type="Proteomes" id="UP001066276">
    <property type="component" value="Chromosome 3_1"/>
</dbReference>
<keyword evidence="3" id="KW-1185">Reference proteome</keyword>
<sequence length="82" mass="9140">MGDANHGECTRYIKEGLSTLRFFCYSTAEVNPCCNTDHETTQEDGFHGAEERGDAKDGSAVATKEKLPQIEDGALERRKTDW</sequence>
<comment type="caution">
    <text evidence="2">The sequence shown here is derived from an EMBL/GenBank/DDBJ whole genome shotgun (WGS) entry which is preliminary data.</text>
</comment>
<name>A0AAV7UHK0_PLEWA</name>
<organism evidence="2 3">
    <name type="scientific">Pleurodeles waltl</name>
    <name type="common">Iberian ribbed newt</name>
    <dbReference type="NCBI Taxonomy" id="8319"/>
    <lineage>
        <taxon>Eukaryota</taxon>
        <taxon>Metazoa</taxon>
        <taxon>Chordata</taxon>
        <taxon>Craniata</taxon>
        <taxon>Vertebrata</taxon>
        <taxon>Euteleostomi</taxon>
        <taxon>Amphibia</taxon>
        <taxon>Batrachia</taxon>
        <taxon>Caudata</taxon>
        <taxon>Salamandroidea</taxon>
        <taxon>Salamandridae</taxon>
        <taxon>Pleurodelinae</taxon>
        <taxon>Pleurodeles</taxon>
    </lineage>
</organism>
<protein>
    <submittedName>
        <fullName evidence="2">Uncharacterized protein</fullName>
    </submittedName>
</protein>
<evidence type="ECO:0000313" key="3">
    <source>
        <dbReference type="Proteomes" id="UP001066276"/>
    </source>
</evidence>
<dbReference type="AlphaFoldDB" id="A0AAV7UHK0"/>
<proteinExistence type="predicted"/>